<feature type="compositionally biased region" description="Basic and acidic residues" evidence="1">
    <location>
        <begin position="37"/>
        <end position="47"/>
    </location>
</feature>
<dbReference type="AlphaFoldDB" id="A0A392RCR5"/>
<name>A0A392RCR5_9FABA</name>
<feature type="non-terminal residue" evidence="2">
    <location>
        <position position="1"/>
    </location>
</feature>
<sequence>RKTINIFTWLEITITMKVPILRCLQAQMAAIEAKKAQERERAKKAAQDEEDEGIVDSQPLAQDLWETQVQEGFKAPPSFF</sequence>
<dbReference type="Proteomes" id="UP000265520">
    <property type="component" value="Unassembled WGS sequence"/>
</dbReference>
<protein>
    <submittedName>
        <fullName evidence="2">Uncharacterized protein</fullName>
    </submittedName>
</protein>
<accession>A0A392RCR5</accession>
<keyword evidence="3" id="KW-1185">Reference proteome</keyword>
<comment type="caution">
    <text evidence="2">The sequence shown here is derived from an EMBL/GenBank/DDBJ whole genome shotgun (WGS) entry which is preliminary data.</text>
</comment>
<organism evidence="2 3">
    <name type="scientific">Trifolium medium</name>
    <dbReference type="NCBI Taxonomy" id="97028"/>
    <lineage>
        <taxon>Eukaryota</taxon>
        <taxon>Viridiplantae</taxon>
        <taxon>Streptophyta</taxon>
        <taxon>Embryophyta</taxon>
        <taxon>Tracheophyta</taxon>
        <taxon>Spermatophyta</taxon>
        <taxon>Magnoliopsida</taxon>
        <taxon>eudicotyledons</taxon>
        <taxon>Gunneridae</taxon>
        <taxon>Pentapetalae</taxon>
        <taxon>rosids</taxon>
        <taxon>fabids</taxon>
        <taxon>Fabales</taxon>
        <taxon>Fabaceae</taxon>
        <taxon>Papilionoideae</taxon>
        <taxon>50 kb inversion clade</taxon>
        <taxon>NPAAA clade</taxon>
        <taxon>Hologalegina</taxon>
        <taxon>IRL clade</taxon>
        <taxon>Trifolieae</taxon>
        <taxon>Trifolium</taxon>
    </lineage>
</organism>
<proteinExistence type="predicted"/>
<evidence type="ECO:0000313" key="3">
    <source>
        <dbReference type="Proteomes" id="UP000265520"/>
    </source>
</evidence>
<reference evidence="2 3" key="1">
    <citation type="journal article" date="2018" name="Front. Plant Sci.">
        <title>Red Clover (Trifolium pratense) and Zigzag Clover (T. medium) - A Picture of Genomic Similarities and Differences.</title>
        <authorList>
            <person name="Dluhosova J."/>
            <person name="Istvanek J."/>
            <person name="Nedelnik J."/>
            <person name="Repkova J."/>
        </authorList>
    </citation>
    <scope>NUCLEOTIDE SEQUENCE [LARGE SCALE GENOMIC DNA]</scope>
    <source>
        <strain evidence="3">cv. 10/8</strain>
        <tissue evidence="2">Leaf</tissue>
    </source>
</reference>
<evidence type="ECO:0000256" key="1">
    <source>
        <dbReference type="SAM" id="MobiDB-lite"/>
    </source>
</evidence>
<evidence type="ECO:0000313" key="2">
    <source>
        <dbReference type="EMBL" id="MCI33987.1"/>
    </source>
</evidence>
<feature type="region of interest" description="Disordered" evidence="1">
    <location>
        <begin position="37"/>
        <end position="57"/>
    </location>
</feature>
<dbReference type="EMBL" id="LXQA010209117">
    <property type="protein sequence ID" value="MCI33987.1"/>
    <property type="molecule type" value="Genomic_DNA"/>
</dbReference>